<dbReference type="RefSeq" id="WP_073593501.1">
    <property type="nucleotide sequence ID" value="NZ_MRCE01000009.1"/>
</dbReference>
<evidence type="ECO:0000313" key="1">
    <source>
        <dbReference type="EMBL" id="OKH38063.1"/>
    </source>
</evidence>
<gene>
    <name evidence="1" type="ORF">NIES2119_10905</name>
</gene>
<dbReference type="PANTHER" id="PTHR36932:SF1">
    <property type="entry name" value="CAPSULAR POLYSACCHARIDE BIOSYNTHESIS PROTEIN"/>
    <property type="match status" value="1"/>
</dbReference>
<dbReference type="SUPFAM" id="SSF56801">
    <property type="entry name" value="Acetyl-CoA synthetase-like"/>
    <property type="match status" value="1"/>
</dbReference>
<comment type="caution">
    <text evidence="1">The sequence shown here is derived from an EMBL/GenBank/DDBJ whole genome shotgun (WGS) entry which is preliminary data.</text>
</comment>
<dbReference type="InterPro" id="IPR053158">
    <property type="entry name" value="CapK_Type1_Caps_Biosynth"/>
</dbReference>
<dbReference type="Gene3D" id="3.40.50.12780">
    <property type="entry name" value="N-terminal domain of ligase-like"/>
    <property type="match status" value="1"/>
</dbReference>
<name>A0A1U7ILJ2_9CYAN</name>
<proteinExistence type="predicted"/>
<dbReference type="STRING" id="454136.NIES2119_10905"/>
<dbReference type="EMBL" id="MRCE01000009">
    <property type="protein sequence ID" value="OKH38063.1"/>
    <property type="molecule type" value="Genomic_DNA"/>
</dbReference>
<accession>A0A1U7ILJ2</accession>
<sequence>MNNWKATKVELNTRIKSLAGLPNRFLARNAWQMSTDEFWNYQATAFKSLYEFARNRVPFYQKNLNDYPVLSSRDDNVLEILSQFPVLFKQTLRANNSNFWPSPLLPLTMFHTTSGTSGTPLRLSETLEEKGLFQAINEEFFLRICGTRYPRSLYLTGFMTPSPNSEELYWRDILFGNVALSIYSLHSRNRERIIELINNLKPQLIWGYASAVHQLAILLGDRTFLSKDRCVAVVTSETLQPDWRANIENSICRKVFNYYSSQECCHLAVECPEGQMHINPLVGIVEILDKYDRPVKEGKLGRVVVTGLLRKSMPLIRYELGDAAISTSYASNCSCGLKWPIISQVEGRLENLVKTRDGRRIGMLGYSVLKDLPGVKESQIVQVDYEKFICNIVKFEADLVENEYLEQLICDQLIKRLQTNVQVEFKYLSSIPRRGSRAKFSAVVVDFEQRDIPNHSEAVV</sequence>
<dbReference type="PANTHER" id="PTHR36932">
    <property type="entry name" value="CAPSULAR POLYSACCHARIDE BIOSYNTHESIS PROTEIN"/>
    <property type="match status" value="1"/>
</dbReference>
<evidence type="ECO:0008006" key="3">
    <source>
        <dbReference type="Google" id="ProtNLM"/>
    </source>
</evidence>
<dbReference type="Proteomes" id="UP000185860">
    <property type="component" value="Unassembled WGS sequence"/>
</dbReference>
<dbReference type="InterPro" id="IPR042099">
    <property type="entry name" value="ANL_N_sf"/>
</dbReference>
<organism evidence="1 2">
    <name type="scientific">[Phormidium ambiguum] IAM M-71</name>
    <dbReference type="NCBI Taxonomy" id="454136"/>
    <lineage>
        <taxon>Bacteria</taxon>
        <taxon>Bacillati</taxon>
        <taxon>Cyanobacteriota</taxon>
        <taxon>Cyanophyceae</taxon>
        <taxon>Oscillatoriophycideae</taxon>
        <taxon>Aerosakkonematales</taxon>
        <taxon>Aerosakkonemataceae</taxon>
        <taxon>Floridanema</taxon>
    </lineage>
</organism>
<dbReference type="AlphaFoldDB" id="A0A1U7ILJ2"/>
<reference evidence="1 2" key="1">
    <citation type="submission" date="2016-11" db="EMBL/GenBank/DDBJ databases">
        <title>Draft Genome Sequences of Nine Cyanobacterial Strains from Diverse Habitats.</title>
        <authorList>
            <person name="Zhu T."/>
            <person name="Hou S."/>
            <person name="Lu X."/>
            <person name="Hess W.R."/>
        </authorList>
    </citation>
    <scope>NUCLEOTIDE SEQUENCE [LARGE SCALE GENOMIC DNA]</scope>
    <source>
        <strain evidence="1 2">IAM M-71</strain>
    </source>
</reference>
<dbReference type="OrthoDB" id="580775at2"/>
<evidence type="ECO:0000313" key="2">
    <source>
        <dbReference type="Proteomes" id="UP000185860"/>
    </source>
</evidence>
<protein>
    <recommendedName>
        <fullName evidence="3">CoF synthetase</fullName>
    </recommendedName>
</protein>